<comment type="similarity">
    <text evidence="1">Belongs to the plant LTP family.</text>
</comment>
<reference evidence="6" key="1">
    <citation type="submission" date="2023-04" db="EMBL/GenBank/DDBJ databases">
        <authorList>
            <person name="Vijverberg K."/>
            <person name="Xiong W."/>
            <person name="Schranz E."/>
        </authorList>
    </citation>
    <scope>NUCLEOTIDE SEQUENCE</scope>
</reference>
<dbReference type="InterPro" id="IPR000528">
    <property type="entry name" value="Plant_nsLTP"/>
</dbReference>
<dbReference type="InterPro" id="IPR016140">
    <property type="entry name" value="Bifunc_inhib/LTP/seed_store"/>
</dbReference>
<sequence>MGSLGIVLIVTICLLTLMSPPSRIMVASQCSGPAVGFAFAPCLGFLDNKDPRPLKACCSGHENLHKRGKTKEDRVAICNCLKMLLENHDRRRFLNIREQCHIDKSKGLGIPDVGPTADCSKTP</sequence>
<evidence type="ECO:0000256" key="2">
    <source>
        <dbReference type="ARBA" id="ARBA00022448"/>
    </source>
</evidence>
<evidence type="ECO:0000313" key="6">
    <source>
        <dbReference type="EMBL" id="CAI9279070.1"/>
    </source>
</evidence>
<evidence type="ECO:0000256" key="3">
    <source>
        <dbReference type="ARBA" id="ARBA00023121"/>
    </source>
</evidence>
<dbReference type="Pfam" id="PF00234">
    <property type="entry name" value="Tryp_alpha_amyl"/>
    <property type="match status" value="1"/>
</dbReference>
<dbReference type="AlphaFoldDB" id="A0AA36E1Z8"/>
<name>A0AA36E1Z8_LACSI</name>
<protein>
    <recommendedName>
        <fullName evidence="5">Bifunctional inhibitor/plant lipid transfer protein/seed storage helical domain-containing protein</fullName>
    </recommendedName>
</protein>
<dbReference type="Gene3D" id="1.10.110.10">
    <property type="entry name" value="Plant lipid-transfer and hydrophobic proteins"/>
    <property type="match status" value="1"/>
</dbReference>
<evidence type="ECO:0000256" key="1">
    <source>
        <dbReference type="ARBA" id="ARBA00009748"/>
    </source>
</evidence>
<keyword evidence="4" id="KW-0732">Signal</keyword>
<dbReference type="Proteomes" id="UP001177003">
    <property type="component" value="Chromosome 4"/>
</dbReference>
<keyword evidence="2" id="KW-0813">Transport</keyword>
<dbReference type="SUPFAM" id="SSF47699">
    <property type="entry name" value="Bifunctional inhibitor/lipid-transfer protein/seed storage 2S albumin"/>
    <property type="match status" value="1"/>
</dbReference>
<dbReference type="PANTHER" id="PTHR33076">
    <property type="entry name" value="NON-SPECIFIC LIPID-TRANSFER PROTEIN 2-RELATED"/>
    <property type="match status" value="1"/>
</dbReference>
<keyword evidence="3" id="KW-0446">Lipid-binding</keyword>
<gene>
    <name evidence="6" type="ORF">LSALG_LOCUS18898</name>
</gene>
<dbReference type="GO" id="GO:0006869">
    <property type="term" value="P:lipid transport"/>
    <property type="evidence" value="ECO:0007669"/>
    <property type="project" value="InterPro"/>
</dbReference>
<accession>A0AA36E1Z8</accession>
<dbReference type="EMBL" id="OX465080">
    <property type="protein sequence ID" value="CAI9279070.1"/>
    <property type="molecule type" value="Genomic_DNA"/>
</dbReference>
<keyword evidence="7" id="KW-1185">Reference proteome</keyword>
<evidence type="ECO:0000256" key="4">
    <source>
        <dbReference type="SAM" id="SignalP"/>
    </source>
</evidence>
<feature type="domain" description="Bifunctional inhibitor/plant lipid transfer protein/seed storage helical" evidence="5">
    <location>
        <begin position="39"/>
        <end position="102"/>
    </location>
</feature>
<evidence type="ECO:0000259" key="5">
    <source>
        <dbReference type="Pfam" id="PF00234"/>
    </source>
</evidence>
<proteinExistence type="inferred from homology"/>
<organism evidence="6 7">
    <name type="scientific">Lactuca saligna</name>
    <name type="common">Willowleaf lettuce</name>
    <dbReference type="NCBI Taxonomy" id="75948"/>
    <lineage>
        <taxon>Eukaryota</taxon>
        <taxon>Viridiplantae</taxon>
        <taxon>Streptophyta</taxon>
        <taxon>Embryophyta</taxon>
        <taxon>Tracheophyta</taxon>
        <taxon>Spermatophyta</taxon>
        <taxon>Magnoliopsida</taxon>
        <taxon>eudicotyledons</taxon>
        <taxon>Gunneridae</taxon>
        <taxon>Pentapetalae</taxon>
        <taxon>asterids</taxon>
        <taxon>campanulids</taxon>
        <taxon>Asterales</taxon>
        <taxon>Asteraceae</taxon>
        <taxon>Cichorioideae</taxon>
        <taxon>Cichorieae</taxon>
        <taxon>Lactucinae</taxon>
        <taxon>Lactuca</taxon>
    </lineage>
</organism>
<dbReference type="InterPro" id="IPR036312">
    <property type="entry name" value="Bifun_inhib/LTP/seed_sf"/>
</dbReference>
<evidence type="ECO:0000313" key="7">
    <source>
        <dbReference type="Proteomes" id="UP001177003"/>
    </source>
</evidence>
<dbReference type="PRINTS" id="PR00382">
    <property type="entry name" value="LIPIDTRNSFER"/>
</dbReference>
<dbReference type="GO" id="GO:0008289">
    <property type="term" value="F:lipid binding"/>
    <property type="evidence" value="ECO:0007669"/>
    <property type="project" value="UniProtKB-KW"/>
</dbReference>
<feature type="chain" id="PRO_5041212244" description="Bifunctional inhibitor/plant lipid transfer protein/seed storage helical domain-containing protein" evidence="4">
    <location>
        <begin position="19"/>
        <end position="123"/>
    </location>
</feature>
<feature type="signal peptide" evidence="4">
    <location>
        <begin position="1"/>
        <end position="18"/>
    </location>
</feature>